<evidence type="ECO:0000313" key="1">
    <source>
        <dbReference type="EMBL" id="CUV16943.1"/>
    </source>
</evidence>
<name>A0A0K1ZJX7_RALSL</name>
<organism evidence="1">
    <name type="scientific">Ralstonia solanacearum</name>
    <name type="common">Pseudomonas solanacearum</name>
    <dbReference type="NCBI Taxonomy" id="305"/>
    <lineage>
        <taxon>Bacteria</taxon>
        <taxon>Pseudomonadati</taxon>
        <taxon>Pseudomonadota</taxon>
        <taxon>Betaproteobacteria</taxon>
        <taxon>Burkholderiales</taxon>
        <taxon>Burkholderiaceae</taxon>
        <taxon>Ralstonia</taxon>
        <taxon>Ralstonia solanacearum species complex</taxon>
    </lineage>
</organism>
<dbReference type="InterPro" id="IPR006487">
    <property type="entry name" value="Phage_lambda_L"/>
</dbReference>
<evidence type="ECO:0008006" key="2">
    <source>
        <dbReference type="Google" id="ProtNLM"/>
    </source>
</evidence>
<gene>
    <name evidence="1" type="ORF">PSS4_v1_200022</name>
</gene>
<proteinExistence type="predicted"/>
<dbReference type="PATRIC" id="fig|305.92.peg.1808"/>
<dbReference type="AlphaFoldDB" id="A0A0K1ZJX7"/>
<dbReference type="EMBL" id="LN899821">
    <property type="protein sequence ID" value="CUV16943.1"/>
    <property type="molecule type" value="Genomic_DNA"/>
</dbReference>
<dbReference type="GO" id="GO:0030430">
    <property type="term" value="C:host cell cytoplasm"/>
    <property type="evidence" value="ECO:0007669"/>
    <property type="project" value="InterPro"/>
</dbReference>
<dbReference type="Pfam" id="PF05100">
    <property type="entry name" value="Phage_tail_L"/>
    <property type="match status" value="1"/>
</dbReference>
<accession>A0A0K1ZJX7</accession>
<dbReference type="GO" id="GO:0046718">
    <property type="term" value="P:symbiont entry into host cell"/>
    <property type="evidence" value="ECO:0007669"/>
    <property type="project" value="InterPro"/>
</dbReference>
<reference evidence="1" key="1">
    <citation type="submission" date="2015-10" db="EMBL/GenBank/DDBJ databases">
        <authorList>
            <person name="Gilbert D.G."/>
        </authorList>
    </citation>
    <scope>NUCLEOTIDE SEQUENCE</scope>
    <source>
        <strain evidence="1">Phyl III-seqv23</strain>
    </source>
</reference>
<dbReference type="NCBIfam" id="TIGR01600">
    <property type="entry name" value="phage_tail_L"/>
    <property type="match status" value="1"/>
</dbReference>
<dbReference type="GO" id="GO:0051536">
    <property type="term" value="F:iron-sulfur cluster binding"/>
    <property type="evidence" value="ECO:0007669"/>
    <property type="project" value="InterPro"/>
</dbReference>
<protein>
    <recommendedName>
        <fullName evidence="2">Phage minor tail protein L</fullName>
    </recommendedName>
</protein>
<sequence length="233" mass="25456">MKITADIQRLEPGALVELFELDATAVAGDVLRFHGYSQVGPIWWKGGEYSPWPIEASGFARTGQGQQPAPRLAVGNVDGSISALCLHMDDLVGAKVRRRRTLGRFLDARNFPEGNPEADPTEELPMEEWFIEQKTAETNETVEFELSSALDFNGVQLPRRQIIANVCGWLTVGGYRGPECGYTGAAMFDRDDNAVSDPSLDKCGGRLSSCKCRFGANELLPFGGFPAADLIRT</sequence>